<reference evidence="2" key="1">
    <citation type="submission" date="2021-04" db="EMBL/GenBank/DDBJ databases">
        <title>Sequencing of actinobacteria type strains.</title>
        <authorList>
            <person name="Nguyen G.-S."/>
            <person name="Wentzel A."/>
        </authorList>
    </citation>
    <scope>NUCLEOTIDE SEQUENCE</scope>
    <source>
        <strain evidence="2">DSM 42095</strain>
    </source>
</reference>
<dbReference type="Proteomes" id="UP000675554">
    <property type="component" value="Unassembled WGS sequence"/>
</dbReference>
<accession>A0A8T4J4A4</accession>
<organism evidence="2 3">
    <name type="scientific">Streptomyces daliensis</name>
    <dbReference type="NCBI Taxonomy" id="299421"/>
    <lineage>
        <taxon>Bacteria</taxon>
        <taxon>Bacillati</taxon>
        <taxon>Actinomycetota</taxon>
        <taxon>Actinomycetes</taxon>
        <taxon>Kitasatosporales</taxon>
        <taxon>Streptomycetaceae</taxon>
        <taxon>Streptomyces</taxon>
    </lineage>
</organism>
<evidence type="ECO:0000313" key="3">
    <source>
        <dbReference type="Proteomes" id="UP000675554"/>
    </source>
</evidence>
<feature type="region of interest" description="Disordered" evidence="1">
    <location>
        <begin position="1"/>
        <end position="20"/>
    </location>
</feature>
<evidence type="ECO:0000256" key="1">
    <source>
        <dbReference type="SAM" id="MobiDB-lite"/>
    </source>
</evidence>
<name>A0A8T4J4A4_9ACTN</name>
<evidence type="ECO:0008006" key="4">
    <source>
        <dbReference type="Google" id="ProtNLM"/>
    </source>
</evidence>
<gene>
    <name evidence="2" type="ORF">KDA82_33685</name>
</gene>
<dbReference type="EMBL" id="JAGSMN010001093">
    <property type="protein sequence ID" value="MBR7677853.1"/>
    <property type="molecule type" value="Genomic_DNA"/>
</dbReference>
<dbReference type="AlphaFoldDB" id="A0A8T4J4A4"/>
<keyword evidence="3" id="KW-1185">Reference proteome</keyword>
<comment type="caution">
    <text evidence="2">The sequence shown here is derived from an EMBL/GenBank/DDBJ whole genome shotgun (WGS) entry which is preliminary data.</text>
</comment>
<proteinExistence type="predicted"/>
<sequence>MNQAEREWGAWQKHGAQGMRGGDALAREMDRILHSHGIASPVTSKRGLSARLRYLDSAAGREALREAGVKPRTLRDWRAGRTTPSRASREKIDAAYWSRRRENLMRSGAMKRHLNNDGRGTRMEIYPVDQSDVPEKYRRPTVQSRTIQVRYVWDDAVDAWGAGNGDILGEIWDDIIADLDSDWVAYAYVSGVGLSA</sequence>
<protein>
    <recommendedName>
        <fullName evidence="4">Transcriptional regulator</fullName>
    </recommendedName>
</protein>
<evidence type="ECO:0000313" key="2">
    <source>
        <dbReference type="EMBL" id="MBR7677853.1"/>
    </source>
</evidence>